<dbReference type="PANTHER" id="PTHR30521">
    <property type="entry name" value="DEFERROCHELATASE/PEROXIDASE"/>
    <property type="match status" value="1"/>
</dbReference>
<dbReference type="Proteomes" id="UP001317532">
    <property type="component" value="Chromosome"/>
</dbReference>
<dbReference type="InterPro" id="IPR011008">
    <property type="entry name" value="Dimeric_a/b-barrel"/>
</dbReference>
<comment type="similarity">
    <text evidence="6">Belongs to the DyP-type peroxidase family.</text>
</comment>
<evidence type="ECO:0000256" key="3">
    <source>
        <dbReference type="ARBA" id="ARBA00022723"/>
    </source>
</evidence>
<keyword evidence="4" id="KW-0560">Oxidoreductase</keyword>
<dbReference type="GO" id="GO:0046872">
    <property type="term" value="F:metal ion binding"/>
    <property type="evidence" value="ECO:0007669"/>
    <property type="project" value="UniProtKB-KW"/>
</dbReference>
<dbReference type="PROSITE" id="PS51404">
    <property type="entry name" value="DYP_PEROXIDASE"/>
    <property type="match status" value="1"/>
</dbReference>
<dbReference type="GO" id="GO:0020037">
    <property type="term" value="F:heme binding"/>
    <property type="evidence" value="ECO:0007669"/>
    <property type="project" value="InterPro"/>
</dbReference>
<evidence type="ECO:0000259" key="7">
    <source>
        <dbReference type="Pfam" id="PF20628"/>
    </source>
</evidence>
<accession>A0AAN1XV00</accession>
<dbReference type="NCBIfam" id="TIGR01413">
    <property type="entry name" value="Dyp_perox_fam"/>
    <property type="match status" value="1"/>
</dbReference>
<evidence type="ECO:0000313" key="9">
    <source>
        <dbReference type="Proteomes" id="UP001317532"/>
    </source>
</evidence>
<dbReference type="EMBL" id="AP025523">
    <property type="protein sequence ID" value="BDE05899.1"/>
    <property type="molecule type" value="Genomic_DNA"/>
</dbReference>
<keyword evidence="2" id="KW-0575">Peroxidase</keyword>
<feature type="domain" description="Dyp-type peroxidase C-terminal" evidence="7">
    <location>
        <begin position="26"/>
        <end position="181"/>
    </location>
</feature>
<organism evidence="8 9">
    <name type="scientific">Vulcanimicrobium alpinum</name>
    <dbReference type="NCBI Taxonomy" id="3016050"/>
    <lineage>
        <taxon>Bacteria</taxon>
        <taxon>Bacillati</taxon>
        <taxon>Vulcanimicrobiota</taxon>
        <taxon>Vulcanimicrobiia</taxon>
        <taxon>Vulcanimicrobiales</taxon>
        <taxon>Vulcanimicrobiaceae</taxon>
        <taxon>Vulcanimicrobium</taxon>
    </lineage>
</organism>
<evidence type="ECO:0000256" key="5">
    <source>
        <dbReference type="ARBA" id="ARBA00023004"/>
    </source>
</evidence>
<evidence type="ECO:0000256" key="6">
    <source>
        <dbReference type="ARBA" id="ARBA00025737"/>
    </source>
</evidence>
<proteinExistence type="inferred from homology"/>
<comment type="cofactor">
    <cofactor evidence="1">
        <name>heme b</name>
        <dbReference type="ChEBI" id="CHEBI:60344"/>
    </cofactor>
</comment>
<dbReference type="GO" id="GO:0005829">
    <property type="term" value="C:cytosol"/>
    <property type="evidence" value="ECO:0007669"/>
    <property type="project" value="TreeGrafter"/>
</dbReference>
<dbReference type="GO" id="GO:0004601">
    <property type="term" value="F:peroxidase activity"/>
    <property type="evidence" value="ECO:0007669"/>
    <property type="project" value="UniProtKB-KW"/>
</dbReference>
<dbReference type="InterPro" id="IPR048328">
    <property type="entry name" value="Dyp_perox_C"/>
</dbReference>
<keyword evidence="5" id="KW-0408">Iron</keyword>
<dbReference type="AlphaFoldDB" id="A0AAN1XV00"/>
<gene>
    <name evidence="8" type="ORF">WPS_11750</name>
</gene>
<dbReference type="KEGG" id="vab:WPS_11750"/>
<sequence length="193" mass="21556">MRPRRSALSPAARLERELTGWSYRHSRDLTGFEDGTENPSLLDAPEIALIPDEMPGAGGSVLLFQQWPHDSAVFHALPVDAQERIIGRTKADSIEFDDDAMPPDSHVARTKVNVDGEEQKIFRRNVPYGTVTDHGTVFVGFSREQWRMHRMLEQMAGIGVRDALTRYTTPLTGAYYFIPSIGALGRFATPAED</sequence>
<reference evidence="8 9" key="1">
    <citation type="journal article" date="2022" name="ISME Commun">
        <title>Vulcanimicrobium alpinus gen. nov. sp. nov., the first cultivated representative of the candidate phylum 'Eremiobacterota', is a metabolically versatile aerobic anoxygenic phototroph.</title>
        <authorList>
            <person name="Yabe S."/>
            <person name="Muto K."/>
            <person name="Abe K."/>
            <person name="Yokota A."/>
            <person name="Staudigel H."/>
            <person name="Tebo B.M."/>
        </authorList>
    </citation>
    <scope>NUCLEOTIDE SEQUENCE [LARGE SCALE GENOMIC DNA]</scope>
    <source>
        <strain evidence="8 9">WC8-2</strain>
    </source>
</reference>
<keyword evidence="3" id="KW-0479">Metal-binding</keyword>
<dbReference type="PANTHER" id="PTHR30521:SF0">
    <property type="entry name" value="DYP-TYPE PEROXIDASE FAMILY PROTEIN"/>
    <property type="match status" value="1"/>
</dbReference>
<protein>
    <recommendedName>
        <fullName evidence="7">Dyp-type peroxidase C-terminal domain-containing protein</fullName>
    </recommendedName>
</protein>
<dbReference type="SUPFAM" id="SSF54909">
    <property type="entry name" value="Dimeric alpha+beta barrel"/>
    <property type="match status" value="1"/>
</dbReference>
<evidence type="ECO:0000256" key="4">
    <source>
        <dbReference type="ARBA" id="ARBA00023002"/>
    </source>
</evidence>
<evidence type="ECO:0000313" key="8">
    <source>
        <dbReference type="EMBL" id="BDE05899.1"/>
    </source>
</evidence>
<dbReference type="InterPro" id="IPR006314">
    <property type="entry name" value="Dyp_peroxidase"/>
</dbReference>
<evidence type="ECO:0000256" key="2">
    <source>
        <dbReference type="ARBA" id="ARBA00022559"/>
    </source>
</evidence>
<evidence type="ECO:0000256" key="1">
    <source>
        <dbReference type="ARBA" id="ARBA00001970"/>
    </source>
</evidence>
<dbReference type="Pfam" id="PF20628">
    <property type="entry name" value="Dyp_perox_C"/>
    <property type="match status" value="1"/>
</dbReference>
<name>A0AAN1XV00_UNVUL</name>
<keyword evidence="9" id="KW-1185">Reference proteome</keyword>